<gene>
    <name evidence="1" type="ORF">ElyMa_006648500</name>
</gene>
<comment type="caution">
    <text evidence="1">The sequence shown here is derived from an EMBL/GenBank/DDBJ whole genome shotgun (WGS) entry which is preliminary data.</text>
</comment>
<reference evidence="1 2" key="1">
    <citation type="journal article" date="2021" name="Elife">
        <title>Chloroplast acquisition without the gene transfer in kleptoplastic sea slugs, Plakobranchus ocellatus.</title>
        <authorList>
            <person name="Maeda T."/>
            <person name="Takahashi S."/>
            <person name="Yoshida T."/>
            <person name="Shimamura S."/>
            <person name="Takaki Y."/>
            <person name="Nagai Y."/>
            <person name="Toyoda A."/>
            <person name="Suzuki Y."/>
            <person name="Arimoto A."/>
            <person name="Ishii H."/>
            <person name="Satoh N."/>
            <person name="Nishiyama T."/>
            <person name="Hasebe M."/>
            <person name="Maruyama T."/>
            <person name="Minagawa J."/>
            <person name="Obokata J."/>
            <person name="Shigenobu S."/>
        </authorList>
    </citation>
    <scope>NUCLEOTIDE SEQUENCE [LARGE SCALE GENOMIC DNA]</scope>
</reference>
<protein>
    <submittedName>
        <fullName evidence="1">Uncharacterized protein</fullName>
    </submittedName>
</protein>
<keyword evidence="2" id="KW-1185">Reference proteome</keyword>
<accession>A0AAV4IM56</accession>
<organism evidence="1 2">
    <name type="scientific">Elysia marginata</name>
    <dbReference type="NCBI Taxonomy" id="1093978"/>
    <lineage>
        <taxon>Eukaryota</taxon>
        <taxon>Metazoa</taxon>
        <taxon>Spiralia</taxon>
        <taxon>Lophotrochozoa</taxon>
        <taxon>Mollusca</taxon>
        <taxon>Gastropoda</taxon>
        <taxon>Heterobranchia</taxon>
        <taxon>Euthyneura</taxon>
        <taxon>Panpulmonata</taxon>
        <taxon>Sacoglossa</taxon>
        <taxon>Placobranchoidea</taxon>
        <taxon>Plakobranchidae</taxon>
        <taxon>Elysia</taxon>
    </lineage>
</organism>
<dbReference type="EMBL" id="BMAT01013331">
    <property type="protein sequence ID" value="GFS10493.1"/>
    <property type="molecule type" value="Genomic_DNA"/>
</dbReference>
<dbReference type="Proteomes" id="UP000762676">
    <property type="component" value="Unassembled WGS sequence"/>
</dbReference>
<evidence type="ECO:0000313" key="1">
    <source>
        <dbReference type="EMBL" id="GFS10493.1"/>
    </source>
</evidence>
<sequence>MWGSVAEWLAHRTQDLEVREFDSRACHVAIALKKQFILTFPSPLTCKMGTQLQAVLEFVICACNTLHHGFKVTFRCTGLLRHYWRCSVATQLR</sequence>
<name>A0AAV4IM56_9GAST</name>
<evidence type="ECO:0000313" key="2">
    <source>
        <dbReference type="Proteomes" id="UP000762676"/>
    </source>
</evidence>
<proteinExistence type="predicted"/>
<dbReference type="AlphaFoldDB" id="A0AAV4IM56"/>